<evidence type="ECO:0000256" key="3">
    <source>
        <dbReference type="ARBA" id="ARBA00022679"/>
    </source>
</evidence>
<keyword evidence="3 7" id="KW-0808">Transferase</keyword>
<keyword evidence="5 7" id="KW-0819">tRNA processing</keyword>
<dbReference type="SUPFAM" id="SSF111278">
    <property type="entry name" value="SSo0622-like"/>
    <property type="match status" value="1"/>
</dbReference>
<comment type="function">
    <text evidence="7">S-adenosyl-L-methionine-dependent methyltransferase that acts as a component of the wyosine derivatives biosynthesis pathway. Probably methylates N-4 position of wybutosine-86 to produce wybutosine-72.</text>
</comment>
<dbReference type="GO" id="GO:0008175">
    <property type="term" value="F:tRNA methyltransferase activity"/>
    <property type="evidence" value="ECO:0007669"/>
    <property type="project" value="InterPro"/>
</dbReference>
<evidence type="ECO:0000256" key="5">
    <source>
        <dbReference type="ARBA" id="ARBA00022694"/>
    </source>
</evidence>
<evidence type="ECO:0000256" key="7">
    <source>
        <dbReference type="HAMAP-Rule" id="MF_00266"/>
    </source>
</evidence>
<proteinExistence type="inferred from homology"/>
<sequence length="205" mass="23561">MDFLYTKNFEEQKEKAMEGLRKALAEDKVDHDIIPLLDKINALDNYFTTSSCSGRISLMEMPHFGDKVNSVWLGKWHREVTVEEVLEAIEKHRSGQLWFLVRSPILHVAAKTMEDAVKLLNLAVGLGFKYSNIKSVSHKKLVVEIRSTERMDVPLGENGELWVSGEYIGKVVNLANAQVRRFKRRLKRLEEEIEKLWGIKPPEGT</sequence>
<keyword evidence="4 7" id="KW-0949">S-adenosyl-L-methionine</keyword>
<evidence type="ECO:0000256" key="2">
    <source>
        <dbReference type="ARBA" id="ARBA00022603"/>
    </source>
</evidence>
<dbReference type="PANTHER" id="PTHR48418:SF1">
    <property type="entry name" value="TRNA WYBUTOSINE-SYNTHESIZING PROTEIN 3"/>
    <property type="match status" value="1"/>
</dbReference>
<evidence type="ECO:0000256" key="1">
    <source>
        <dbReference type="ARBA" id="ARBA00008569"/>
    </source>
</evidence>
<dbReference type="NCBIfam" id="NF003267">
    <property type="entry name" value="PRK04235.1-6"/>
    <property type="match status" value="1"/>
</dbReference>
<comment type="catalytic activity">
    <reaction evidence="7">
        <text>4-demethyl-7-[(3S)-3-amino-3-carboxypropyl]wyosine(37) in tRNA(Phe) + S-adenosyl-L-methionine = 7-[(3S)-3-amino-3-carboxypropyl]wyosine(37) in tRNA(Phe) + S-adenosyl-L-homocysteine + H(+)</text>
        <dbReference type="Rhea" id="RHEA:36635"/>
        <dbReference type="Rhea" id="RHEA-COMP:10378"/>
        <dbReference type="Rhea" id="RHEA-COMP:10379"/>
        <dbReference type="ChEBI" id="CHEBI:15378"/>
        <dbReference type="ChEBI" id="CHEBI:57856"/>
        <dbReference type="ChEBI" id="CHEBI:59789"/>
        <dbReference type="ChEBI" id="CHEBI:73543"/>
        <dbReference type="ChEBI" id="CHEBI:73550"/>
        <dbReference type="EC" id="2.1.1.282"/>
    </reaction>
</comment>
<dbReference type="Pfam" id="PF02676">
    <property type="entry name" value="TYW3"/>
    <property type="match status" value="1"/>
</dbReference>
<accession>A0AAE4T1V3</accession>
<dbReference type="Proteomes" id="UP001245683">
    <property type="component" value="Unassembled WGS sequence"/>
</dbReference>
<protein>
    <recommendedName>
        <fullName evidence="6 7">tRNA(Phe) 7-((3-amino-3-carboxypropyl)-4-demethylwyosine(37)-N(4))-methyltransferase</fullName>
        <ecNumber evidence="7">2.1.1.282</ecNumber>
    </recommendedName>
    <alternativeName>
        <fullName evidence="7">tRNA wyosine derivatives biosynthesis protein Taw3</fullName>
    </alternativeName>
</protein>
<evidence type="ECO:0000256" key="4">
    <source>
        <dbReference type="ARBA" id="ARBA00022691"/>
    </source>
</evidence>
<comment type="caution">
    <text evidence="9">The sequence shown here is derived from an EMBL/GenBank/DDBJ whole genome shotgun (WGS) entry which is preliminary data.</text>
</comment>
<evidence type="ECO:0000259" key="8">
    <source>
        <dbReference type="Pfam" id="PF02676"/>
    </source>
</evidence>
<dbReference type="GO" id="GO:0030488">
    <property type="term" value="P:tRNA methylation"/>
    <property type="evidence" value="ECO:0007669"/>
    <property type="project" value="InterPro"/>
</dbReference>
<feature type="domain" description="tRNA wybutosine-synthesizing protein" evidence="8">
    <location>
        <begin position="12"/>
        <end position="194"/>
    </location>
</feature>
<evidence type="ECO:0000313" key="9">
    <source>
        <dbReference type="EMBL" id="MDV3104645.1"/>
    </source>
</evidence>
<dbReference type="InterPro" id="IPR036602">
    <property type="entry name" value="tRNA_yW-synthesising-like_sf"/>
</dbReference>
<keyword evidence="2 7" id="KW-0489">Methyltransferase</keyword>
<reference evidence="9 10" key="1">
    <citation type="submission" date="2023-08" db="EMBL/GenBank/DDBJ databases">
        <title>Draft genome sequence of Thermococcus waiotapuensis WT1T, a thermophilic sulphur-dependent archaeon from order Thermococcales.</title>
        <authorList>
            <person name="Manners S.H."/>
            <person name="Carere C.R."/>
            <person name="Dhami M.K."/>
            <person name="Dobson R.C.J."/>
            <person name="Stott M.B."/>
        </authorList>
    </citation>
    <scope>NUCLEOTIDE SEQUENCE [LARGE SCALE GENOMIC DNA]</scope>
    <source>
        <strain evidence="9 10">WT1</strain>
    </source>
</reference>
<name>A0AAE4T1V3_9EURY</name>
<keyword evidence="10" id="KW-1185">Reference proteome</keyword>
<dbReference type="GO" id="GO:0031591">
    <property type="term" value="P:wybutosine biosynthetic process"/>
    <property type="evidence" value="ECO:0007669"/>
    <property type="project" value="InterPro"/>
</dbReference>
<dbReference type="NCBIfam" id="NF047731">
    <property type="entry name" value="tRNAMtaseTaw3"/>
    <property type="match status" value="1"/>
</dbReference>
<evidence type="ECO:0000256" key="6">
    <source>
        <dbReference type="ARBA" id="ARBA00030554"/>
    </source>
</evidence>
<evidence type="ECO:0000313" key="10">
    <source>
        <dbReference type="Proteomes" id="UP001245683"/>
    </source>
</evidence>
<dbReference type="PANTHER" id="PTHR48418">
    <property type="entry name" value="TRNA WYBUTOSINE-SYNTHESIZING PROTEIN 3"/>
    <property type="match status" value="1"/>
</dbReference>
<dbReference type="EMBL" id="JAVDZE010000006">
    <property type="protein sequence ID" value="MDV3104645.1"/>
    <property type="molecule type" value="Genomic_DNA"/>
</dbReference>
<dbReference type="EC" id="2.1.1.282" evidence="7"/>
<organism evidence="9 10">
    <name type="scientific">Thermococcus waiotapuensis</name>
    <dbReference type="NCBI Taxonomy" id="90909"/>
    <lineage>
        <taxon>Archaea</taxon>
        <taxon>Methanobacteriati</taxon>
        <taxon>Methanobacteriota</taxon>
        <taxon>Thermococci</taxon>
        <taxon>Thermococcales</taxon>
        <taxon>Thermococcaceae</taxon>
        <taxon>Thermococcus</taxon>
    </lineage>
</organism>
<gene>
    <name evidence="7" type="primary">taw3</name>
    <name evidence="9" type="ORF">RBI02_08885</name>
</gene>
<comment type="similarity">
    <text evidence="1 7">Belongs to the TYW3 family.</text>
</comment>
<dbReference type="NCBIfam" id="NF003266">
    <property type="entry name" value="PRK04235.1-5"/>
    <property type="match status" value="1"/>
</dbReference>
<dbReference type="InterPro" id="IPR003827">
    <property type="entry name" value="tRNA_yW-synthesising"/>
</dbReference>
<dbReference type="RefSeq" id="WP_315343139.1">
    <property type="nucleotide sequence ID" value="NZ_JAVDZE010000006.1"/>
</dbReference>
<dbReference type="FunFam" id="3.30.1960.10:FF:000010">
    <property type="entry name" value="tRNA(Phe) 7-((3-amino-3-carboxypropyl)-4-demethylwyosine(37)-N(4))-methyltransferase 1"/>
    <property type="match status" value="1"/>
</dbReference>
<dbReference type="AlphaFoldDB" id="A0AAE4T1V3"/>
<dbReference type="Gene3D" id="3.30.1960.10">
    <property type="entry name" value="tRNA wybutosine-synthesizing-like"/>
    <property type="match status" value="1"/>
</dbReference>
<dbReference type="HAMAP" id="MF_00266">
    <property type="entry name" value="TYW3_archaea"/>
    <property type="match status" value="1"/>
</dbReference>
<dbReference type="InterPro" id="IPR022908">
    <property type="entry name" value="Taw3"/>
</dbReference>